<feature type="region of interest" description="Disordered" evidence="1">
    <location>
        <begin position="122"/>
        <end position="177"/>
    </location>
</feature>
<name>A0A4C1XXN7_EUMVA</name>
<protein>
    <submittedName>
        <fullName evidence="2">Uncharacterized protein</fullName>
    </submittedName>
</protein>
<dbReference type="STRING" id="151549.A0A4C1XXN7"/>
<gene>
    <name evidence="2" type="ORF">EVAR_38351_1</name>
</gene>
<evidence type="ECO:0000313" key="2">
    <source>
        <dbReference type="EMBL" id="GBP67883.1"/>
    </source>
</evidence>
<keyword evidence="3" id="KW-1185">Reference proteome</keyword>
<reference evidence="2 3" key="1">
    <citation type="journal article" date="2019" name="Commun. Biol.">
        <title>The bagworm genome reveals a unique fibroin gene that provides high tensile strength.</title>
        <authorList>
            <person name="Kono N."/>
            <person name="Nakamura H."/>
            <person name="Ohtoshi R."/>
            <person name="Tomita M."/>
            <person name="Numata K."/>
            <person name="Arakawa K."/>
        </authorList>
    </citation>
    <scope>NUCLEOTIDE SEQUENCE [LARGE SCALE GENOMIC DNA]</scope>
</reference>
<evidence type="ECO:0000313" key="3">
    <source>
        <dbReference type="Proteomes" id="UP000299102"/>
    </source>
</evidence>
<proteinExistence type="predicted"/>
<dbReference type="AlphaFoldDB" id="A0A4C1XXN7"/>
<sequence>MICFESSKLSSGDSGELFVNLQPPPQLCPAAEGGAAGSGACTPLSDSTLAYFHRVNGAGSCEPERGAGAATGAGAEAPLGGLFARLARLQGGPPRLPAFPVVFDMTSTKTLLAISRLNRGSRISRRKRTPGGSSGTTGGGGGAEHCPLDLSAGGESAAKRARLSASPSLKSDCDERDRASNDERLEARGECLCAEAQARLAAWTVDDVCDFVTSIDICAEYAPRHPRVRLSDRVSLMSFPAARARRVSRRRLRPATGLAVRVFRSRNGRAPCRSSVGFSESTFSDGCDESRIRKYNKLDHSLHKFFSVITSDAIIIIAAQLTAAPPRRERTPNERKRHNPIVIVYAATIKTSPVTLVIHQAPDAIVIGSARAAAAPAPAPAAARRCWPSR</sequence>
<organism evidence="2 3">
    <name type="scientific">Eumeta variegata</name>
    <name type="common">Bagworm moth</name>
    <name type="synonym">Eumeta japonica</name>
    <dbReference type="NCBI Taxonomy" id="151549"/>
    <lineage>
        <taxon>Eukaryota</taxon>
        <taxon>Metazoa</taxon>
        <taxon>Ecdysozoa</taxon>
        <taxon>Arthropoda</taxon>
        <taxon>Hexapoda</taxon>
        <taxon>Insecta</taxon>
        <taxon>Pterygota</taxon>
        <taxon>Neoptera</taxon>
        <taxon>Endopterygota</taxon>
        <taxon>Lepidoptera</taxon>
        <taxon>Glossata</taxon>
        <taxon>Ditrysia</taxon>
        <taxon>Tineoidea</taxon>
        <taxon>Psychidae</taxon>
        <taxon>Oiketicinae</taxon>
        <taxon>Eumeta</taxon>
    </lineage>
</organism>
<accession>A0A4C1XXN7</accession>
<feature type="compositionally biased region" description="Gly residues" evidence="1">
    <location>
        <begin position="132"/>
        <end position="143"/>
    </location>
</feature>
<dbReference type="Proteomes" id="UP000299102">
    <property type="component" value="Unassembled WGS sequence"/>
</dbReference>
<dbReference type="OrthoDB" id="6433810at2759"/>
<evidence type="ECO:0000256" key="1">
    <source>
        <dbReference type="SAM" id="MobiDB-lite"/>
    </source>
</evidence>
<comment type="caution">
    <text evidence="2">The sequence shown here is derived from an EMBL/GenBank/DDBJ whole genome shotgun (WGS) entry which is preliminary data.</text>
</comment>
<dbReference type="EMBL" id="BGZK01000995">
    <property type="protein sequence ID" value="GBP67883.1"/>
    <property type="molecule type" value="Genomic_DNA"/>
</dbReference>